<keyword evidence="2" id="KW-1185">Reference proteome</keyword>
<dbReference type="Proteomes" id="UP000316079">
    <property type="component" value="Unassembled WGS sequence"/>
</dbReference>
<reference evidence="1 2" key="1">
    <citation type="journal article" date="2019" name="Sci. Data">
        <title>Hybrid genome assembly and annotation of Danionella translucida.</title>
        <authorList>
            <person name="Kadobianskyi M."/>
            <person name="Schulze L."/>
            <person name="Schuelke M."/>
            <person name="Judkewitz B."/>
        </authorList>
    </citation>
    <scope>NUCLEOTIDE SEQUENCE [LARGE SCALE GENOMIC DNA]</scope>
    <source>
        <strain evidence="1 2">Bolton</strain>
    </source>
</reference>
<evidence type="ECO:0000313" key="1">
    <source>
        <dbReference type="EMBL" id="TRY92469.1"/>
    </source>
</evidence>
<name>A0A553QR57_9TELE</name>
<gene>
    <name evidence="1" type="ORF">DNTS_028176</name>
</gene>
<organism evidence="1 2">
    <name type="scientific">Danionella cerebrum</name>
    <dbReference type="NCBI Taxonomy" id="2873325"/>
    <lineage>
        <taxon>Eukaryota</taxon>
        <taxon>Metazoa</taxon>
        <taxon>Chordata</taxon>
        <taxon>Craniata</taxon>
        <taxon>Vertebrata</taxon>
        <taxon>Euteleostomi</taxon>
        <taxon>Actinopterygii</taxon>
        <taxon>Neopterygii</taxon>
        <taxon>Teleostei</taxon>
        <taxon>Ostariophysi</taxon>
        <taxon>Cypriniformes</taxon>
        <taxon>Danionidae</taxon>
        <taxon>Danioninae</taxon>
        <taxon>Danionella</taxon>
    </lineage>
</organism>
<sequence>METQEMNARSRNKLKLLHRQQPKKLFYRNVGVLEKGSFRDLIKVLDPRYVMPSRKHFSNAELPRLYNACRAQVEKDVSSSVCERDEGRLQLRSQQLSDGRSERVFMSDSLSVCSELTVGCASRPLYENKCRNVCLREKFISNACDWLWLSVETLQ</sequence>
<protein>
    <submittedName>
        <fullName evidence="1">Uncharacterized protein</fullName>
    </submittedName>
</protein>
<dbReference type="OrthoDB" id="8943211at2759"/>
<dbReference type="EMBL" id="SRMA01025613">
    <property type="protein sequence ID" value="TRY92469.1"/>
    <property type="molecule type" value="Genomic_DNA"/>
</dbReference>
<comment type="caution">
    <text evidence="1">The sequence shown here is derived from an EMBL/GenBank/DDBJ whole genome shotgun (WGS) entry which is preliminary data.</text>
</comment>
<proteinExistence type="predicted"/>
<accession>A0A553QR57</accession>
<dbReference type="AlphaFoldDB" id="A0A553QR57"/>
<evidence type="ECO:0000313" key="2">
    <source>
        <dbReference type="Proteomes" id="UP000316079"/>
    </source>
</evidence>